<accession>A0A3B0T9P6</accession>
<dbReference type="EMBL" id="UOEN01000179">
    <property type="protein sequence ID" value="VAW13600.1"/>
    <property type="molecule type" value="Genomic_DNA"/>
</dbReference>
<organism evidence="1">
    <name type="scientific">hydrothermal vent metagenome</name>
    <dbReference type="NCBI Taxonomy" id="652676"/>
    <lineage>
        <taxon>unclassified sequences</taxon>
        <taxon>metagenomes</taxon>
        <taxon>ecological metagenomes</taxon>
    </lineage>
</organism>
<gene>
    <name evidence="1" type="ORF">MNBD_BACTEROID05-1323</name>
</gene>
<evidence type="ECO:0000313" key="1">
    <source>
        <dbReference type="EMBL" id="VAW13600.1"/>
    </source>
</evidence>
<proteinExistence type="predicted"/>
<dbReference type="AlphaFoldDB" id="A0A3B0T9P6"/>
<reference evidence="1" key="1">
    <citation type="submission" date="2018-06" db="EMBL/GenBank/DDBJ databases">
        <authorList>
            <person name="Zhirakovskaya E."/>
        </authorList>
    </citation>
    <scope>NUCLEOTIDE SEQUENCE</scope>
</reference>
<name>A0A3B0T9P6_9ZZZZ</name>
<sequence length="24" mass="2744">MIIYAGNKVFQIATNIYAVPWFAL</sequence>
<protein>
    <submittedName>
        <fullName evidence="1">Uncharacterized protein</fullName>
    </submittedName>
</protein>